<comment type="caution">
    <text evidence="10">Lacks conserved residue(s) required for the propagation of feature annotation.</text>
</comment>
<dbReference type="PROSITE" id="PS51761">
    <property type="entry name" value="GH11_3"/>
    <property type="match status" value="1"/>
</dbReference>
<evidence type="ECO:0000256" key="2">
    <source>
        <dbReference type="ARBA" id="ARBA00004851"/>
    </source>
</evidence>
<dbReference type="InterPro" id="IPR001137">
    <property type="entry name" value="Glyco_hydro_11"/>
</dbReference>
<dbReference type="PROSITE" id="PS51175">
    <property type="entry name" value="CBM6"/>
    <property type="match status" value="1"/>
</dbReference>
<comment type="caution">
    <text evidence="14">The sequence shown here is derived from an EMBL/GenBank/DDBJ whole genome shotgun (WGS) entry which is preliminary data.</text>
</comment>
<keyword evidence="9" id="KW-0624">Polysaccharide degradation</keyword>
<dbReference type="InterPro" id="IPR005084">
    <property type="entry name" value="CBM6"/>
</dbReference>
<proteinExistence type="inferred from homology"/>
<dbReference type="EC" id="3.2.1.8" evidence="3"/>
<dbReference type="Gene3D" id="2.60.120.260">
    <property type="entry name" value="Galactose-binding domain-like"/>
    <property type="match status" value="1"/>
</dbReference>
<feature type="signal peptide" evidence="11">
    <location>
        <begin position="1"/>
        <end position="26"/>
    </location>
</feature>
<keyword evidence="7" id="KW-0119">Carbohydrate metabolism</keyword>
<dbReference type="InterPro" id="IPR013319">
    <property type="entry name" value="GH11/12"/>
</dbReference>
<reference evidence="14 15" key="1">
    <citation type="submission" date="2018-05" db="EMBL/GenBank/DDBJ databases">
        <title>Animal gut microbial communities from fecal samples from Wisconsin, USA.</title>
        <authorList>
            <person name="Neumann A."/>
        </authorList>
    </citation>
    <scope>NUCLEOTIDE SEQUENCE [LARGE SCALE GENOMIC DNA]</scope>
    <source>
        <strain evidence="14 15">UWS4</strain>
    </source>
</reference>
<keyword evidence="15" id="KW-1185">Reference proteome</keyword>
<dbReference type="SUPFAM" id="SSF49899">
    <property type="entry name" value="Concanavalin A-like lectins/glucanases"/>
    <property type="match status" value="1"/>
</dbReference>
<dbReference type="InterPro" id="IPR018208">
    <property type="entry name" value="GH11_AS_1"/>
</dbReference>
<keyword evidence="8" id="KW-0326">Glycosidase</keyword>
<organism evidence="14 15">
    <name type="scientific">Hallerella porci</name>
    <dbReference type="NCBI Taxonomy" id="1945871"/>
    <lineage>
        <taxon>Bacteria</taxon>
        <taxon>Pseudomonadati</taxon>
        <taxon>Fibrobacterota</taxon>
        <taxon>Fibrobacteria</taxon>
        <taxon>Fibrobacterales</taxon>
        <taxon>Fibrobacteraceae</taxon>
        <taxon>Hallerella</taxon>
    </lineage>
</organism>
<evidence type="ECO:0000256" key="5">
    <source>
        <dbReference type="ARBA" id="ARBA00022729"/>
    </source>
</evidence>
<evidence type="ECO:0000313" key="15">
    <source>
        <dbReference type="Proteomes" id="UP000245523"/>
    </source>
</evidence>
<feature type="chain" id="PRO_5045972694" description="endo-1,4-beta-xylanase" evidence="11">
    <location>
        <begin position="27"/>
        <end position="507"/>
    </location>
</feature>
<dbReference type="PANTHER" id="PTHR46828">
    <property type="entry name" value="ENDO-1,4-BETA-XYLANASE A-RELATED"/>
    <property type="match status" value="1"/>
</dbReference>
<evidence type="ECO:0000256" key="1">
    <source>
        <dbReference type="ARBA" id="ARBA00000681"/>
    </source>
</evidence>
<dbReference type="InterPro" id="IPR033123">
    <property type="entry name" value="GH11_dom"/>
</dbReference>
<comment type="catalytic activity">
    <reaction evidence="1">
        <text>Endohydrolysis of (1-&gt;4)-beta-D-xylosidic linkages in xylans.</text>
        <dbReference type="EC" id="3.2.1.8"/>
    </reaction>
</comment>
<evidence type="ECO:0000256" key="11">
    <source>
        <dbReference type="SAM" id="SignalP"/>
    </source>
</evidence>
<gene>
    <name evidence="14" type="ORF">B0H50_11034</name>
</gene>
<evidence type="ECO:0000256" key="10">
    <source>
        <dbReference type="PROSITE-ProRule" id="PRU01097"/>
    </source>
</evidence>
<evidence type="ECO:0000259" key="12">
    <source>
        <dbReference type="PROSITE" id="PS51175"/>
    </source>
</evidence>
<dbReference type="PROSITE" id="PS00776">
    <property type="entry name" value="GH11_1"/>
    <property type="match status" value="1"/>
</dbReference>
<dbReference type="CDD" id="cd04080">
    <property type="entry name" value="CBM6_cellulase-like"/>
    <property type="match status" value="1"/>
</dbReference>
<dbReference type="PANTHER" id="PTHR46828:SF2">
    <property type="entry name" value="ENDO-1,4-BETA-XYLANASE A-RELATED"/>
    <property type="match status" value="1"/>
</dbReference>
<dbReference type="InterPro" id="IPR006584">
    <property type="entry name" value="Cellulose-bd_IV"/>
</dbReference>
<evidence type="ECO:0000256" key="6">
    <source>
        <dbReference type="ARBA" id="ARBA00022801"/>
    </source>
</evidence>
<feature type="domain" description="GH11" evidence="13">
    <location>
        <begin position="44"/>
        <end position="261"/>
    </location>
</feature>
<comment type="similarity">
    <text evidence="10">Belongs to the glycosyl hydrolase 11 (cellulase G) family.</text>
</comment>
<dbReference type="RefSeq" id="WP_158256469.1">
    <property type="nucleotide sequence ID" value="NZ_QGHD01000010.1"/>
</dbReference>
<evidence type="ECO:0000313" key="14">
    <source>
        <dbReference type="EMBL" id="PWL01869.1"/>
    </source>
</evidence>
<protein>
    <recommendedName>
        <fullName evidence="3">endo-1,4-beta-xylanase</fullName>
        <ecNumber evidence="3">3.2.1.8</ecNumber>
    </recommendedName>
</protein>
<evidence type="ECO:0000259" key="13">
    <source>
        <dbReference type="PROSITE" id="PS51761"/>
    </source>
</evidence>
<dbReference type="Pfam" id="PF00457">
    <property type="entry name" value="Glyco_hydro_11"/>
    <property type="match status" value="1"/>
</dbReference>
<name>A0ABX5LRH1_9BACT</name>
<dbReference type="SMART" id="SM00606">
    <property type="entry name" value="CBD_IV"/>
    <property type="match status" value="1"/>
</dbReference>
<evidence type="ECO:0000256" key="8">
    <source>
        <dbReference type="ARBA" id="ARBA00023295"/>
    </source>
</evidence>
<dbReference type="SUPFAM" id="SSF49785">
    <property type="entry name" value="Galactose-binding domain-like"/>
    <property type="match status" value="1"/>
</dbReference>
<keyword evidence="5 11" id="KW-0732">Signal</keyword>
<comment type="pathway">
    <text evidence="2">Glycan degradation; xylan degradation.</text>
</comment>
<dbReference type="InterPro" id="IPR008979">
    <property type="entry name" value="Galactose-bd-like_sf"/>
</dbReference>
<keyword evidence="6" id="KW-0378">Hydrolase</keyword>
<dbReference type="EMBL" id="QGHD01000010">
    <property type="protein sequence ID" value="PWL01869.1"/>
    <property type="molecule type" value="Genomic_DNA"/>
</dbReference>
<feature type="domain" description="CBM6" evidence="12">
    <location>
        <begin position="295"/>
        <end position="438"/>
    </location>
</feature>
<dbReference type="Proteomes" id="UP000245523">
    <property type="component" value="Unassembled WGS sequence"/>
</dbReference>
<dbReference type="InterPro" id="IPR013320">
    <property type="entry name" value="ConA-like_dom_sf"/>
</dbReference>
<keyword evidence="4" id="KW-0858">Xylan degradation</keyword>
<sequence length="507" mass="55352">MQNPFWKMAKLSAVAALGMFTANAFAVDACKDDMGHVGSGHVVSGNRTGSISGTQWGYEQWSAGGSNSMTYYDNGTFKAEWTNNDDYLARVGFRYGDNGPGVDHTTKHYTVDYKYTKTGKASYGYIGVYGWTVNPQVEYYIVDDWYSQPNENYVGKKFGEITVDGATYTVHAFLRQQEASKTGTSTFLQIFSIRKTPRQCGHIDISAHFKKWDELFTGQTAELKGSKGGGSTTLKFGKVTEVMLMNEAGGNATGTVDYTYFAMSDNGESSEVTPVEPVKEIERRPFQGVKAKIPGVIEAENFDEGNNEVSYYDDSETVEEGANTEYRGENYFVDIVGTGDGYAVGYTTAGEWLEYTVDIAAAGEYTAEALLVNGATDGSISISVDGEKAGEIAFTKSADEKWETYAPASGKVKLPAGEHIIRVTFEDGYSNLDKITFKALDDTGIHSSLRLQTAAGTYQVFDMQGRILGSIQVSAGSSLSDALRARFQNAGAFLVKRGNQVKMIRNE</sequence>
<dbReference type="Pfam" id="PF03422">
    <property type="entry name" value="CBM_6"/>
    <property type="match status" value="1"/>
</dbReference>
<evidence type="ECO:0000256" key="7">
    <source>
        <dbReference type="ARBA" id="ARBA00023277"/>
    </source>
</evidence>
<evidence type="ECO:0000256" key="9">
    <source>
        <dbReference type="ARBA" id="ARBA00023326"/>
    </source>
</evidence>
<dbReference type="PRINTS" id="PR00911">
    <property type="entry name" value="GLHYDRLASE11"/>
</dbReference>
<accession>A0ABX5LRH1</accession>
<dbReference type="Gene3D" id="2.60.120.180">
    <property type="match status" value="1"/>
</dbReference>
<evidence type="ECO:0000256" key="4">
    <source>
        <dbReference type="ARBA" id="ARBA00022651"/>
    </source>
</evidence>
<evidence type="ECO:0000256" key="3">
    <source>
        <dbReference type="ARBA" id="ARBA00012590"/>
    </source>
</evidence>